<dbReference type="PROSITE" id="PS50198">
    <property type="entry name" value="PPIC_PPIASE_2"/>
    <property type="match status" value="1"/>
</dbReference>
<dbReference type="SUPFAM" id="SSF54534">
    <property type="entry name" value="FKBP-like"/>
    <property type="match status" value="1"/>
</dbReference>
<sequence>MSASREKKRRQNDPAQGLTQKQRKELQEQQAAKRKTILYTVIGVIVAVLVVILLVWHSGIFQRRTTAVSVGGRDYNVTDVEYYYRTALVNEYYMSYYTGSSASFDPQGDLTTQYVDADQTQSYHDYFLEQAMENLTEVAALENAADEAGYSMTDEEKADVQEQIDSMRQSAEQNGYTYEGYLKANYGKYMTPSAYKACLEREARVNGFYSDKSDSLEYTDEEIQAYYDEHADDLDTFQYRYLFFDGSVPETTDEEGNTVEPTEEETAVAMEAAKAQADAFVDALNAAEDKDAAFAELAPNYVDEEDKDSYTENPDQTLYTTVGSNLASSYGSWLKDASRQAGDVEVLENSTGDGYFVVLFLNRSLDETPTVDVRHILVLADLTQEDDPDTEDVDESTVPTQEALDAAKAEAEDLLAQWESGDKTAESFGELANANSDDPGSNTNGGLYEKVYEGEMFGAFNDWIFDPARQSGDTTLIENTQSGQQGWHVVYFQGQNDPVWMGTATDTMRNEDMVTWLNDLTEGLEATQASGIQYVG</sequence>
<reference evidence="5 6" key="1">
    <citation type="submission" date="2024-03" db="EMBL/GenBank/DDBJ databases">
        <title>Human intestinal bacterial collection.</title>
        <authorList>
            <person name="Pauvert C."/>
            <person name="Hitch T.C.A."/>
            <person name="Clavel T."/>
        </authorList>
    </citation>
    <scope>NUCLEOTIDE SEQUENCE [LARGE SCALE GENOMIC DNA]</scope>
    <source>
        <strain evidence="5 6">CLA-AP-H34</strain>
    </source>
</reference>
<comment type="caution">
    <text evidence="5">The sequence shown here is derived from an EMBL/GenBank/DDBJ whole genome shotgun (WGS) entry which is preliminary data.</text>
</comment>
<dbReference type="InterPro" id="IPR046357">
    <property type="entry name" value="PPIase_dom_sf"/>
</dbReference>
<dbReference type="Gene3D" id="3.10.50.40">
    <property type="match status" value="1"/>
</dbReference>
<accession>A0ABV1EN57</accession>
<feature type="region of interest" description="Disordered" evidence="2">
    <location>
        <begin position="1"/>
        <end position="24"/>
    </location>
</feature>
<dbReference type="InterPro" id="IPR050245">
    <property type="entry name" value="PrsA_foldase"/>
</dbReference>
<evidence type="ECO:0000256" key="1">
    <source>
        <dbReference type="PROSITE-ProRule" id="PRU00278"/>
    </source>
</evidence>
<feature type="transmembrane region" description="Helical" evidence="3">
    <location>
        <begin position="37"/>
        <end position="56"/>
    </location>
</feature>
<dbReference type="GO" id="GO:0003755">
    <property type="term" value="F:peptidyl-prolyl cis-trans isomerase activity"/>
    <property type="evidence" value="ECO:0007669"/>
    <property type="project" value="UniProtKB-EC"/>
</dbReference>
<keyword evidence="6" id="KW-1185">Reference proteome</keyword>
<protein>
    <submittedName>
        <fullName evidence="5">Peptidylprolyl isomerase</fullName>
        <ecNumber evidence="5">5.2.1.8</ecNumber>
    </submittedName>
</protein>
<dbReference type="EC" id="5.2.1.8" evidence="5"/>
<dbReference type="RefSeq" id="WP_349139054.1">
    <property type="nucleotide sequence ID" value="NZ_JBBMFT010000001.1"/>
</dbReference>
<dbReference type="EMBL" id="JBBMFT010000001">
    <property type="protein sequence ID" value="MEQ2455352.1"/>
    <property type="molecule type" value="Genomic_DNA"/>
</dbReference>
<dbReference type="Gene3D" id="1.10.4030.10">
    <property type="entry name" value="Porin chaperone SurA, peptide-binding domain"/>
    <property type="match status" value="1"/>
</dbReference>
<evidence type="ECO:0000259" key="4">
    <source>
        <dbReference type="PROSITE" id="PS50198"/>
    </source>
</evidence>
<feature type="compositionally biased region" description="Basic residues" evidence="2">
    <location>
        <begin position="1"/>
        <end position="10"/>
    </location>
</feature>
<keyword evidence="1" id="KW-0697">Rotamase</keyword>
<keyword evidence="3" id="KW-1133">Transmembrane helix</keyword>
<dbReference type="PANTHER" id="PTHR47245">
    <property type="entry name" value="PEPTIDYLPROLYL ISOMERASE"/>
    <property type="match status" value="1"/>
</dbReference>
<organism evidence="5 6">
    <name type="scientific">Flavonifractor hominis</name>
    <dbReference type="NCBI Taxonomy" id="3133178"/>
    <lineage>
        <taxon>Bacteria</taxon>
        <taxon>Bacillati</taxon>
        <taxon>Bacillota</taxon>
        <taxon>Clostridia</taxon>
        <taxon>Eubacteriales</taxon>
        <taxon>Oscillospiraceae</taxon>
        <taxon>Flavonifractor</taxon>
    </lineage>
</organism>
<gene>
    <name evidence="5" type="ORF">WMO45_02365</name>
</gene>
<keyword evidence="3" id="KW-0472">Membrane</keyword>
<dbReference type="Proteomes" id="UP001440599">
    <property type="component" value="Unassembled WGS sequence"/>
</dbReference>
<dbReference type="InterPro" id="IPR000297">
    <property type="entry name" value="PPIase_PpiC"/>
</dbReference>
<dbReference type="PANTHER" id="PTHR47245:SF2">
    <property type="entry name" value="PEPTIDYL-PROLYL CIS-TRANS ISOMERASE HP_0175-RELATED"/>
    <property type="match status" value="1"/>
</dbReference>
<evidence type="ECO:0000313" key="6">
    <source>
        <dbReference type="Proteomes" id="UP001440599"/>
    </source>
</evidence>
<dbReference type="SUPFAM" id="SSF109998">
    <property type="entry name" value="Triger factor/SurA peptide-binding domain-like"/>
    <property type="match status" value="1"/>
</dbReference>
<evidence type="ECO:0000256" key="3">
    <source>
        <dbReference type="SAM" id="Phobius"/>
    </source>
</evidence>
<keyword evidence="3" id="KW-0812">Transmembrane</keyword>
<keyword evidence="1 5" id="KW-0413">Isomerase</keyword>
<dbReference type="Pfam" id="PF00639">
    <property type="entry name" value="Rotamase"/>
    <property type="match status" value="1"/>
</dbReference>
<name>A0ABV1EN57_9FIRM</name>
<feature type="domain" description="PpiC" evidence="4">
    <location>
        <begin position="368"/>
        <end position="494"/>
    </location>
</feature>
<dbReference type="InterPro" id="IPR027304">
    <property type="entry name" value="Trigger_fact/SurA_dom_sf"/>
</dbReference>
<proteinExistence type="predicted"/>
<evidence type="ECO:0000256" key="2">
    <source>
        <dbReference type="SAM" id="MobiDB-lite"/>
    </source>
</evidence>
<evidence type="ECO:0000313" key="5">
    <source>
        <dbReference type="EMBL" id="MEQ2455352.1"/>
    </source>
</evidence>